<dbReference type="OrthoDB" id="591557at2759"/>
<evidence type="ECO:0000313" key="3">
    <source>
        <dbReference type="Proteomes" id="UP000085678"/>
    </source>
</evidence>
<evidence type="ECO:0000259" key="2">
    <source>
        <dbReference type="PROSITE" id="PS50181"/>
    </source>
</evidence>
<gene>
    <name evidence="4" type="primary">LOC106160284</name>
</gene>
<accession>A0A1S3I217</accession>
<dbReference type="AlphaFoldDB" id="A0A1S3I217"/>
<keyword evidence="3" id="KW-1185">Reference proteome</keyword>
<dbReference type="GeneID" id="106160284"/>
<dbReference type="InterPro" id="IPR036047">
    <property type="entry name" value="F-box-like_dom_sf"/>
</dbReference>
<organism evidence="3 4">
    <name type="scientific">Lingula anatina</name>
    <name type="common">Brachiopod</name>
    <name type="synonym">Lingula unguis</name>
    <dbReference type="NCBI Taxonomy" id="7574"/>
    <lineage>
        <taxon>Eukaryota</taxon>
        <taxon>Metazoa</taxon>
        <taxon>Spiralia</taxon>
        <taxon>Lophotrochozoa</taxon>
        <taxon>Brachiopoda</taxon>
        <taxon>Linguliformea</taxon>
        <taxon>Lingulata</taxon>
        <taxon>Lingulida</taxon>
        <taxon>Linguloidea</taxon>
        <taxon>Lingulidae</taxon>
        <taxon>Lingula</taxon>
    </lineage>
</organism>
<sequence>MTTRENSFSGHAKKRIRHSNDPIPHWKKTKCLEYLEAEEEPPCQLTSLPPELMEQIVQHLDTKSFVQFSRTCKTFQALCRDPYFWKRHVENVYDSGFGKYLMRIPDPALAPKMVSALLYKLQYVKGLIYEKEYQGLMAGDPEVITCLYALDAKDPYWQRGKQFLFSQMLKLFNFPLHYFQDQDESSIDDMDLSWGGLLSLHRQRMNRPGCDVKFYDYYMECLADNYIIIEALYDACVQTVEIRTLARLLEGHRSADTPIFKAIRDVQILDGDEVDELYDMAEELNLGQGPIVDMLMDHLFKTHPFLMTNKAKIRNGEFDLDLVLRYMNNCADLYSVVDQQYKSWCLFNEYDLDSLEHYESLGQRYYEVQTLYTSFLWDLHYRQSPYGALWDPGRAKEEVVCWMNQLWAYGADILIRQMAVKRMVQKNAWFHLMPEVEGSKWYSQYLEEGDTSPIALSKLQEELSRKEQIFCALKEMNVGQRVHRTQKRLIKLLLPQACHRDVTYYDGPIPYGPCTRALQYRRLHKLVSDYIDTGKEETLGEIWDFIMFKLRSFFVEEEHLRVPSHSRQRGRRYRSRRNVAVRESRCAGGFVTEGHAQTTACTTSLNNSASVVRDFVGLECVGRNTMQVFDSGFAFEFHNSRSA</sequence>
<dbReference type="PROSITE" id="PS50181">
    <property type="entry name" value="FBOX"/>
    <property type="match status" value="1"/>
</dbReference>
<dbReference type="InterPro" id="IPR001810">
    <property type="entry name" value="F-box_dom"/>
</dbReference>
<dbReference type="InParanoid" id="A0A1S3I217"/>
<name>A0A1S3I217_LINAN</name>
<protein>
    <submittedName>
        <fullName evidence="4">Uncharacterized protein LOC106160284</fullName>
    </submittedName>
</protein>
<dbReference type="KEGG" id="lak:106160284"/>
<dbReference type="Proteomes" id="UP000085678">
    <property type="component" value="Unplaced"/>
</dbReference>
<proteinExistence type="predicted"/>
<reference evidence="4" key="1">
    <citation type="submission" date="2025-08" db="UniProtKB">
        <authorList>
            <consortium name="RefSeq"/>
        </authorList>
    </citation>
    <scope>IDENTIFICATION</scope>
    <source>
        <tissue evidence="4">Gonads</tissue>
    </source>
</reference>
<evidence type="ECO:0000313" key="4">
    <source>
        <dbReference type="RefSeq" id="XP_013392288.1"/>
    </source>
</evidence>
<dbReference type="Pfam" id="PF00646">
    <property type="entry name" value="F-box"/>
    <property type="match status" value="1"/>
</dbReference>
<dbReference type="SUPFAM" id="SSF81383">
    <property type="entry name" value="F-box domain"/>
    <property type="match status" value="1"/>
</dbReference>
<evidence type="ECO:0000256" key="1">
    <source>
        <dbReference type="SAM" id="MobiDB-lite"/>
    </source>
</evidence>
<feature type="domain" description="F-box" evidence="2">
    <location>
        <begin position="42"/>
        <end position="88"/>
    </location>
</feature>
<feature type="region of interest" description="Disordered" evidence="1">
    <location>
        <begin position="1"/>
        <end position="20"/>
    </location>
</feature>
<dbReference type="SMART" id="SM00256">
    <property type="entry name" value="FBOX"/>
    <property type="match status" value="1"/>
</dbReference>
<dbReference type="RefSeq" id="XP_013392288.1">
    <property type="nucleotide sequence ID" value="XM_013536834.1"/>
</dbReference>
<dbReference type="Gene3D" id="1.20.1280.50">
    <property type="match status" value="1"/>
</dbReference>